<name>A0A1T2KYR2_9GAMM</name>
<dbReference type="InterPro" id="IPR007345">
    <property type="entry name" value="Polysacch_pyruvyl_Trfase"/>
</dbReference>
<proteinExistence type="predicted"/>
<protein>
    <recommendedName>
        <fullName evidence="1">Polysaccharide pyruvyl transferase domain-containing protein</fullName>
    </recommendedName>
</protein>
<dbReference type="Pfam" id="PF04230">
    <property type="entry name" value="PS_pyruv_trans"/>
    <property type="match status" value="1"/>
</dbReference>
<gene>
    <name evidence="2" type="ORF">BOW52_09960</name>
</gene>
<evidence type="ECO:0000259" key="1">
    <source>
        <dbReference type="Pfam" id="PF04230"/>
    </source>
</evidence>
<evidence type="ECO:0000313" key="3">
    <source>
        <dbReference type="Proteomes" id="UP000190198"/>
    </source>
</evidence>
<comment type="caution">
    <text evidence="2">The sequence shown here is derived from an EMBL/GenBank/DDBJ whole genome shotgun (WGS) entry which is preliminary data.</text>
</comment>
<sequence length="247" mass="27208">MSIEELRDKSIDGVVIGGGNIISASRTSLKDYRLVSTHAYPTLWAGAAQLAIERDIPLVINAPGVMDSMHGLASEVARIIVNSSQYIAFRDQRSSALFCRDLQAKAKVIPDTVLEAARLLPKRLDLSNNVFGKSERIFVVHLKERNVIKGLDYVAKKLDFIAKKLEARPVLVAIGRCHNDEEIIYSIKSKMQSSPLILDEPNSLSEIVSSIISSVAYVGSSMHGFIIAKEISHYMKKTALSYGSHIL</sequence>
<feature type="domain" description="Polysaccharide pyruvyl transferase" evidence="1">
    <location>
        <begin position="12"/>
        <end position="228"/>
    </location>
</feature>
<accession>A0A1T2KYR2</accession>
<dbReference type="AlphaFoldDB" id="A0A1T2KYR2"/>
<evidence type="ECO:0000313" key="2">
    <source>
        <dbReference type="EMBL" id="OOZ37924.1"/>
    </source>
</evidence>
<keyword evidence="3" id="KW-1185">Reference proteome</keyword>
<organism evidence="2 3">
    <name type="scientific">Solemya elarraichensis gill symbiont</name>
    <dbReference type="NCBI Taxonomy" id="1918949"/>
    <lineage>
        <taxon>Bacteria</taxon>
        <taxon>Pseudomonadati</taxon>
        <taxon>Pseudomonadota</taxon>
        <taxon>Gammaproteobacteria</taxon>
        <taxon>sulfur-oxidizing symbionts</taxon>
    </lineage>
</organism>
<dbReference type="EMBL" id="MPRK01000259">
    <property type="protein sequence ID" value="OOZ37924.1"/>
    <property type="molecule type" value="Genomic_DNA"/>
</dbReference>
<reference evidence="2 3" key="1">
    <citation type="submission" date="2016-11" db="EMBL/GenBank/DDBJ databases">
        <title>Mixed transmission modes and dynamic genome evolution in an obligate animal-bacterial symbiosis.</title>
        <authorList>
            <person name="Russell S.L."/>
            <person name="Corbett-Detig R.B."/>
            <person name="Cavanaugh C.M."/>
        </authorList>
    </citation>
    <scope>NUCLEOTIDE SEQUENCE [LARGE SCALE GENOMIC DNA]</scope>
    <source>
        <strain evidence="2">Sp-SM6</strain>
    </source>
</reference>
<dbReference type="Proteomes" id="UP000190198">
    <property type="component" value="Unassembled WGS sequence"/>
</dbReference>